<dbReference type="Pfam" id="PF00172">
    <property type="entry name" value="Zn_clus"/>
    <property type="match status" value="1"/>
</dbReference>
<evidence type="ECO:0000256" key="1">
    <source>
        <dbReference type="ARBA" id="ARBA00023242"/>
    </source>
</evidence>
<dbReference type="InterPro" id="IPR036864">
    <property type="entry name" value="Zn2-C6_fun-type_DNA-bd_sf"/>
</dbReference>
<dbReference type="GO" id="GO:0001228">
    <property type="term" value="F:DNA-binding transcription activator activity, RNA polymerase II-specific"/>
    <property type="evidence" value="ECO:0007669"/>
    <property type="project" value="TreeGrafter"/>
</dbReference>
<dbReference type="SMART" id="SM00066">
    <property type="entry name" value="GAL4"/>
    <property type="match status" value="1"/>
</dbReference>
<protein>
    <recommendedName>
        <fullName evidence="2">Zn(2)-C6 fungal-type domain-containing protein</fullName>
    </recommendedName>
</protein>
<dbReference type="AlphaFoldDB" id="A0A6A5XLV3"/>
<dbReference type="Proteomes" id="UP000799778">
    <property type="component" value="Unassembled WGS sequence"/>
</dbReference>
<dbReference type="CDD" id="cd00067">
    <property type="entry name" value="GAL4"/>
    <property type="match status" value="1"/>
</dbReference>
<evidence type="ECO:0000313" key="4">
    <source>
        <dbReference type="Proteomes" id="UP000799778"/>
    </source>
</evidence>
<organism evidence="3 4">
    <name type="scientific">Aaosphaeria arxii CBS 175.79</name>
    <dbReference type="NCBI Taxonomy" id="1450172"/>
    <lineage>
        <taxon>Eukaryota</taxon>
        <taxon>Fungi</taxon>
        <taxon>Dikarya</taxon>
        <taxon>Ascomycota</taxon>
        <taxon>Pezizomycotina</taxon>
        <taxon>Dothideomycetes</taxon>
        <taxon>Pleosporomycetidae</taxon>
        <taxon>Pleosporales</taxon>
        <taxon>Pleosporales incertae sedis</taxon>
        <taxon>Aaosphaeria</taxon>
    </lineage>
</organism>
<dbReference type="Gene3D" id="4.10.240.10">
    <property type="entry name" value="Zn(2)-C6 fungal-type DNA-binding domain"/>
    <property type="match status" value="1"/>
</dbReference>
<keyword evidence="4" id="KW-1185">Reference proteome</keyword>
<dbReference type="GeneID" id="54287387"/>
<dbReference type="PROSITE" id="PS00463">
    <property type="entry name" value="ZN2_CY6_FUNGAL_1"/>
    <property type="match status" value="1"/>
</dbReference>
<evidence type="ECO:0000259" key="2">
    <source>
        <dbReference type="PROSITE" id="PS50048"/>
    </source>
</evidence>
<dbReference type="InterPro" id="IPR021858">
    <property type="entry name" value="Fun_TF"/>
</dbReference>
<name>A0A6A5XLV3_9PLEO</name>
<dbReference type="GO" id="GO:0008270">
    <property type="term" value="F:zinc ion binding"/>
    <property type="evidence" value="ECO:0007669"/>
    <property type="project" value="InterPro"/>
</dbReference>
<reference evidence="3" key="1">
    <citation type="journal article" date="2020" name="Stud. Mycol.">
        <title>101 Dothideomycetes genomes: a test case for predicting lifestyles and emergence of pathogens.</title>
        <authorList>
            <person name="Haridas S."/>
            <person name="Albert R."/>
            <person name="Binder M."/>
            <person name="Bloem J."/>
            <person name="Labutti K."/>
            <person name="Salamov A."/>
            <person name="Andreopoulos B."/>
            <person name="Baker S."/>
            <person name="Barry K."/>
            <person name="Bills G."/>
            <person name="Bluhm B."/>
            <person name="Cannon C."/>
            <person name="Castanera R."/>
            <person name="Culley D."/>
            <person name="Daum C."/>
            <person name="Ezra D."/>
            <person name="Gonzalez J."/>
            <person name="Henrissat B."/>
            <person name="Kuo A."/>
            <person name="Liang C."/>
            <person name="Lipzen A."/>
            <person name="Lutzoni F."/>
            <person name="Magnuson J."/>
            <person name="Mondo S."/>
            <person name="Nolan M."/>
            <person name="Ohm R."/>
            <person name="Pangilinan J."/>
            <person name="Park H.-J."/>
            <person name="Ramirez L."/>
            <person name="Alfaro M."/>
            <person name="Sun H."/>
            <person name="Tritt A."/>
            <person name="Yoshinaga Y."/>
            <person name="Zwiers L.-H."/>
            <person name="Turgeon B."/>
            <person name="Goodwin S."/>
            <person name="Spatafora J."/>
            <person name="Crous P."/>
            <person name="Grigoriev I."/>
        </authorList>
    </citation>
    <scope>NUCLEOTIDE SEQUENCE</scope>
    <source>
        <strain evidence="3">CBS 175.79</strain>
    </source>
</reference>
<dbReference type="Pfam" id="PF11951">
    <property type="entry name" value="Fungal_trans_2"/>
    <property type="match status" value="1"/>
</dbReference>
<keyword evidence="1" id="KW-0539">Nucleus</keyword>
<proteinExistence type="predicted"/>
<dbReference type="RefSeq" id="XP_033382554.1">
    <property type="nucleotide sequence ID" value="XM_033529990.1"/>
</dbReference>
<gene>
    <name evidence="3" type="ORF">BU24DRAFT_433696</name>
</gene>
<dbReference type="PANTHER" id="PTHR47784:SF4">
    <property type="entry name" value="ZN(II)2CYS6 TRANSCRIPTION FACTOR (EUROFUNG)"/>
    <property type="match status" value="1"/>
</dbReference>
<dbReference type="PANTHER" id="PTHR47784">
    <property type="entry name" value="STEROL UPTAKE CONTROL PROTEIN 2"/>
    <property type="match status" value="1"/>
</dbReference>
<evidence type="ECO:0000313" key="3">
    <source>
        <dbReference type="EMBL" id="KAF2014215.1"/>
    </source>
</evidence>
<dbReference type="OrthoDB" id="4937900at2759"/>
<dbReference type="InterPro" id="IPR001138">
    <property type="entry name" value="Zn2Cys6_DnaBD"/>
</dbReference>
<dbReference type="PROSITE" id="PS50048">
    <property type="entry name" value="ZN2_CY6_FUNGAL_2"/>
    <property type="match status" value="1"/>
</dbReference>
<dbReference type="SUPFAM" id="SSF57701">
    <property type="entry name" value="Zn2/Cys6 DNA-binding domain"/>
    <property type="match status" value="1"/>
</dbReference>
<dbReference type="EMBL" id="ML978070">
    <property type="protein sequence ID" value="KAF2014215.1"/>
    <property type="molecule type" value="Genomic_DNA"/>
</dbReference>
<dbReference type="InterPro" id="IPR053157">
    <property type="entry name" value="Sterol_Uptake_Regulator"/>
</dbReference>
<sequence length="413" mass="46525">MSEKVAKRKAHTKSRRGCFQCKQRHTKCNELHPQCGNCVRLNIQCTWPTVTSTPPSAHPENHVSMVMEHRNFSSPDLHPNGATSTLPLDDMRLLHHWSRRTSLFHRPGASNHEQIWREDVIDIAFDHPFLLHGVLALAAIHKCSTEYTTQSQREKLLQQADSHMTRSLGPYRGHLENPSEVTAVPMFVLSSILVTYNLGTAQLGAPEKPIDALVHCFRLIQGVKVVIFPHWEKVKASRIFSHVASGAMESNPPEATSEEMEKYIPGLYLLTARLELEGAEKESCDEAIEQLYMIWHKNRWSTDYETGRSILMTWPAIIATEFLNLLNNASPAAVIILTHFAVLMASSEASWWLHGWPKRILRAAEDLFVSRPDLQPWLVWPREHIMATESGVAAATTPSTATSPRADIMMAGS</sequence>
<accession>A0A6A5XLV3</accession>
<feature type="domain" description="Zn(2)-C6 fungal-type" evidence="2">
    <location>
        <begin position="17"/>
        <end position="47"/>
    </location>
</feature>